<dbReference type="RefSeq" id="WP_207567466.1">
    <property type="nucleotide sequence ID" value="NZ_CP071446.1"/>
</dbReference>
<dbReference type="EMBL" id="CP071446">
    <property type="protein sequence ID" value="QTA38749.1"/>
    <property type="molecule type" value="Genomic_DNA"/>
</dbReference>
<proteinExistence type="predicted"/>
<keyword evidence="2" id="KW-0808">Transferase</keyword>
<organism evidence="2 3">
    <name type="scientific">Thermosipho ferrireducens</name>
    <dbReference type="NCBI Taxonomy" id="2571116"/>
    <lineage>
        <taxon>Bacteria</taxon>
        <taxon>Thermotogati</taxon>
        <taxon>Thermotogota</taxon>
        <taxon>Thermotogae</taxon>
        <taxon>Thermotogales</taxon>
        <taxon>Fervidobacteriaceae</taxon>
        <taxon>Thermosipho</taxon>
    </lineage>
</organism>
<protein>
    <submittedName>
        <fullName evidence="2">Polysaccharide pyruvyl transferase family protein</fullName>
    </submittedName>
</protein>
<gene>
    <name evidence="2" type="ORF">JYK00_04375</name>
</gene>
<evidence type="ECO:0000313" key="2">
    <source>
        <dbReference type="EMBL" id="QTA38749.1"/>
    </source>
</evidence>
<dbReference type="Pfam" id="PF04230">
    <property type="entry name" value="PS_pyruv_trans"/>
    <property type="match status" value="1"/>
</dbReference>
<keyword evidence="3" id="KW-1185">Reference proteome</keyword>
<accession>A0ABX7S825</accession>
<dbReference type="PANTHER" id="PTHR36836:SF1">
    <property type="entry name" value="COLANIC ACID BIOSYNTHESIS PROTEIN WCAK"/>
    <property type="match status" value="1"/>
</dbReference>
<dbReference type="Proteomes" id="UP000671862">
    <property type="component" value="Chromosome"/>
</dbReference>
<dbReference type="PANTHER" id="PTHR36836">
    <property type="entry name" value="COLANIC ACID BIOSYNTHESIS PROTEIN WCAK"/>
    <property type="match status" value="1"/>
</dbReference>
<dbReference type="InterPro" id="IPR007345">
    <property type="entry name" value="Polysacch_pyruvyl_Trfase"/>
</dbReference>
<evidence type="ECO:0000259" key="1">
    <source>
        <dbReference type="Pfam" id="PF04230"/>
    </source>
</evidence>
<dbReference type="GO" id="GO:0016740">
    <property type="term" value="F:transferase activity"/>
    <property type="evidence" value="ECO:0007669"/>
    <property type="project" value="UniProtKB-KW"/>
</dbReference>
<name>A0ABX7S825_9BACT</name>
<evidence type="ECO:0000313" key="3">
    <source>
        <dbReference type="Proteomes" id="UP000671862"/>
    </source>
</evidence>
<reference evidence="2 3" key="1">
    <citation type="submission" date="2021-03" db="EMBL/GenBank/DDBJ databases">
        <title>Thermosipho ferrireducens sp.nov., an anaerobic thermophilic iron-reducing bacterium isolated from a deep-sea hydrothermal sulfide deposits.</title>
        <authorList>
            <person name="Zeng X."/>
            <person name="Chen Y."/>
            <person name="Shao Z."/>
        </authorList>
    </citation>
    <scope>NUCLEOTIDE SEQUENCE [LARGE SCALE GENOMIC DNA]</scope>
    <source>
        <strain evidence="2 3">JL129W03</strain>
    </source>
</reference>
<sequence length="328" mass="37484">MKNLLLIGYYGFGNLGDEMMVSTIKDFLLSQGFNVNIPVPKEKILNQKQFNRFNILKLFENILKADAIICGGGGVLQDKTSFKSFFYYYSIFEFSLLMRKPVIFFGNSFGPVRKKLSMLLLKRLLKQKKLYIFARDPVSSKYASQHNSHTFLATDPAIRFLSKLDITPSKRTDTAVIIPRKFRSYIPVLLNLKHLGFKNIIFLPFAPEDEILAKRLANFSIKGLNMSFSKPEEAIEKITKASVIISERFHGSLTAAYFDIPFISVKDEKFRRFITPYLPVYPGFAFDILDAAKKIELVLNESFSLKGSLLEACEGMYTKFGELLHNLV</sequence>
<feature type="domain" description="Polysaccharide pyruvyl transferase" evidence="1">
    <location>
        <begin position="14"/>
        <end position="265"/>
    </location>
</feature>